<accession>A0AAJ4UVU3</accession>
<dbReference type="EMBL" id="RJJC01000001">
    <property type="protein sequence ID" value="RNJ26376.1"/>
    <property type="molecule type" value="Genomic_DNA"/>
</dbReference>
<dbReference type="Proteomes" id="UP000270581">
    <property type="component" value="Unassembled WGS sequence"/>
</dbReference>
<evidence type="ECO:0000313" key="1">
    <source>
        <dbReference type="EMBL" id="RNJ26376.1"/>
    </source>
</evidence>
<dbReference type="InterPro" id="IPR029052">
    <property type="entry name" value="Metallo-depent_PP-like"/>
</dbReference>
<comment type="caution">
    <text evidence="1">The sequence shown here is derived from an EMBL/GenBank/DDBJ whole genome shotgun (WGS) entry which is preliminary data.</text>
</comment>
<gene>
    <name evidence="1" type="ORF">Nmn1133_06650</name>
</gene>
<keyword evidence="2" id="KW-1185">Reference proteome</keyword>
<dbReference type="RefSeq" id="WP_123124061.1">
    <property type="nucleotide sequence ID" value="NZ_RJJC01000001.1"/>
</dbReference>
<dbReference type="SUPFAM" id="SSF56300">
    <property type="entry name" value="Metallo-dependent phosphatases"/>
    <property type="match status" value="1"/>
</dbReference>
<protein>
    <recommendedName>
        <fullName evidence="3">Calcineurin-like phosphoesterase superfamily protein</fullName>
    </recommendedName>
</protein>
<evidence type="ECO:0008006" key="3">
    <source>
        <dbReference type="Google" id="ProtNLM"/>
    </source>
</evidence>
<sequence>MDYLISDLHLDHTNIIEYCDRPFSSIEEMNETLVERWNGQIAPDDTVVYGGDLTIRSQAAALLDWLEQLNGEMVFVLGNHDNIVLDQLDHVQFVEETRFTHRGVPFHVVHDPAAGPSNPTGWLLHGHHHNNWPEEFPFIDHGSRRVNFSVELLGYRPLAVDRLVEYLACGEQFSDRAAAERTLDTNKN</sequence>
<dbReference type="AlphaFoldDB" id="A0AAJ4UVU3"/>
<name>A0AAJ4UVU3_9EURY</name>
<reference evidence="1 2" key="1">
    <citation type="submission" date="2018-11" db="EMBL/GenBank/DDBJ databases">
        <title>Genome sequences of Natronomonas sp. CBA1133.</title>
        <authorList>
            <person name="Roh S.W."/>
            <person name="Cha I.-T."/>
        </authorList>
    </citation>
    <scope>NUCLEOTIDE SEQUENCE [LARGE SCALE GENOMIC DNA]</scope>
    <source>
        <strain evidence="1 2">CBA1133</strain>
    </source>
</reference>
<organism evidence="1 2">
    <name type="scientific">Halosegnis longus</name>
    <dbReference type="NCBI Taxonomy" id="2216012"/>
    <lineage>
        <taxon>Archaea</taxon>
        <taxon>Methanobacteriati</taxon>
        <taxon>Methanobacteriota</taxon>
        <taxon>Stenosarchaea group</taxon>
        <taxon>Halobacteria</taxon>
        <taxon>Halobacteriales</taxon>
        <taxon>Natronomonadaceae</taxon>
        <taxon>Halosegnis</taxon>
    </lineage>
</organism>
<dbReference type="Gene3D" id="3.60.21.10">
    <property type="match status" value="1"/>
</dbReference>
<proteinExistence type="predicted"/>
<evidence type="ECO:0000313" key="2">
    <source>
        <dbReference type="Proteomes" id="UP000270581"/>
    </source>
</evidence>